<dbReference type="InterPro" id="IPR001296">
    <property type="entry name" value="Glyco_trans_1"/>
</dbReference>
<organism evidence="2 3">
    <name type="scientific">Candidatus Gottesmanbacteria bacterium GW2011_GWA2_43_14</name>
    <dbReference type="NCBI Taxonomy" id="1618443"/>
    <lineage>
        <taxon>Bacteria</taxon>
        <taxon>Candidatus Gottesmaniibacteriota</taxon>
    </lineage>
</organism>
<accession>A0A0G1GIK8</accession>
<dbReference type="InterPro" id="IPR050194">
    <property type="entry name" value="Glycosyltransferase_grp1"/>
</dbReference>
<dbReference type="Pfam" id="PF00534">
    <property type="entry name" value="Glycos_transf_1"/>
    <property type="match status" value="1"/>
</dbReference>
<dbReference type="PANTHER" id="PTHR45947">
    <property type="entry name" value="SULFOQUINOVOSYL TRANSFERASE SQD2"/>
    <property type="match status" value="1"/>
</dbReference>
<dbReference type="PATRIC" id="fig|1618443.3.peg.109"/>
<evidence type="ECO:0000259" key="1">
    <source>
        <dbReference type="Pfam" id="PF00534"/>
    </source>
</evidence>
<protein>
    <submittedName>
        <fullName evidence="2">Group 1 glycosyl transferase</fullName>
    </submittedName>
</protein>
<dbReference type="SUPFAM" id="SSF53756">
    <property type="entry name" value="UDP-Glycosyltransferase/glycogen phosphorylase"/>
    <property type="match status" value="1"/>
</dbReference>
<keyword evidence="2" id="KW-0808">Transferase</keyword>
<evidence type="ECO:0000313" key="3">
    <source>
        <dbReference type="Proteomes" id="UP000034894"/>
    </source>
</evidence>
<comment type="caution">
    <text evidence="2">The sequence shown here is derived from an EMBL/GenBank/DDBJ whole genome shotgun (WGS) entry which is preliminary data.</text>
</comment>
<dbReference type="Proteomes" id="UP000034894">
    <property type="component" value="Unassembled WGS sequence"/>
</dbReference>
<dbReference type="GO" id="GO:0016757">
    <property type="term" value="F:glycosyltransferase activity"/>
    <property type="evidence" value="ECO:0007669"/>
    <property type="project" value="InterPro"/>
</dbReference>
<dbReference type="PANTHER" id="PTHR45947:SF3">
    <property type="entry name" value="SULFOQUINOVOSYL TRANSFERASE SQD2"/>
    <property type="match status" value="1"/>
</dbReference>
<dbReference type="STRING" id="1618443.UV73_C0001G0109"/>
<name>A0A0G1GIK8_9BACT</name>
<reference evidence="2 3" key="1">
    <citation type="journal article" date="2015" name="Nature">
        <title>rRNA introns, odd ribosomes, and small enigmatic genomes across a large radiation of phyla.</title>
        <authorList>
            <person name="Brown C.T."/>
            <person name="Hug L.A."/>
            <person name="Thomas B.C."/>
            <person name="Sharon I."/>
            <person name="Castelle C.J."/>
            <person name="Singh A."/>
            <person name="Wilkins M.J."/>
            <person name="Williams K.H."/>
            <person name="Banfield J.F."/>
        </authorList>
    </citation>
    <scope>NUCLEOTIDE SEQUENCE [LARGE SCALE GENOMIC DNA]</scope>
</reference>
<dbReference type="EMBL" id="LCFP01000001">
    <property type="protein sequence ID" value="KKS98588.1"/>
    <property type="molecule type" value="Genomic_DNA"/>
</dbReference>
<dbReference type="Gene3D" id="3.40.50.2000">
    <property type="entry name" value="Glycogen Phosphorylase B"/>
    <property type="match status" value="2"/>
</dbReference>
<proteinExistence type="predicted"/>
<dbReference type="AlphaFoldDB" id="A0A0G1GIK8"/>
<feature type="domain" description="Glycosyl transferase family 1" evidence="1">
    <location>
        <begin position="208"/>
        <end position="354"/>
    </location>
</feature>
<gene>
    <name evidence="2" type="ORF">UV73_C0001G0109</name>
</gene>
<evidence type="ECO:0000313" key="2">
    <source>
        <dbReference type="EMBL" id="KKS98588.1"/>
    </source>
</evidence>
<sequence>MTDSRNGEKPKIALVYDRVVKFGGAERVLLSLHKLYPDAPLYTAIYDRNKAPWADSFEVRTSFLKHLPLADRYHEMLPFLTPYAFENFDFSDFDIVLSVTSSDAKSIITKPGTLHICYCLTPTRYLWSGYNEYLAEPGVGLLNPLFRAGMRLFAPALRRWDLLSAKRPDTYLAISETVKKRLSRFYREKAEVVYPPLDTGSFSLPDKKTRGDYFLIVSRLVPYKGLDYAISLFSKTGQKLVVIGSGVDNRRLQNLAGNSVKFITGNLTDRKLCWYYQNCRSLIFPGEEDFGLTAVEAQACGSPVIALALGGAAESIRHGQTGLLYGEKTEASLENALRIFETMEFNPRLLRENAIRFSEAVFMRKMKAYILRKWRKEQSV</sequence>